<dbReference type="VEuPathDB" id="VectorBase:RPRC015470"/>
<organism evidence="1 2">
    <name type="scientific">Rhodnius prolixus</name>
    <name type="common">Triatomid bug</name>
    <dbReference type="NCBI Taxonomy" id="13249"/>
    <lineage>
        <taxon>Eukaryota</taxon>
        <taxon>Metazoa</taxon>
        <taxon>Ecdysozoa</taxon>
        <taxon>Arthropoda</taxon>
        <taxon>Hexapoda</taxon>
        <taxon>Insecta</taxon>
        <taxon>Pterygota</taxon>
        <taxon>Neoptera</taxon>
        <taxon>Paraneoptera</taxon>
        <taxon>Hemiptera</taxon>
        <taxon>Heteroptera</taxon>
        <taxon>Panheteroptera</taxon>
        <taxon>Cimicomorpha</taxon>
        <taxon>Reduviidae</taxon>
        <taxon>Triatominae</taxon>
        <taxon>Rhodnius</taxon>
    </lineage>
</organism>
<evidence type="ECO:0000313" key="2">
    <source>
        <dbReference type="Proteomes" id="UP000015103"/>
    </source>
</evidence>
<dbReference type="Proteomes" id="UP000015103">
    <property type="component" value="Unassembled WGS sequence"/>
</dbReference>
<reference evidence="1" key="1">
    <citation type="submission" date="2015-05" db="UniProtKB">
        <authorList>
            <consortium name="EnsemblMetazoa"/>
        </authorList>
    </citation>
    <scope>IDENTIFICATION</scope>
</reference>
<accession>T1IGQ1</accession>
<dbReference type="EMBL" id="ACPB03021406">
    <property type="status" value="NOT_ANNOTATED_CDS"/>
    <property type="molecule type" value="Genomic_DNA"/>
</dbReference>
<dbReference type="InParanoid" id="T1IGQ1"/>
<keyword evidence="2" id="KW-1185">Reference proteome</keyword>
<name>T1IGQ1_RHOPR</name>
<dbReference type="EnsemblMetazoa" id="RPRC015470-RA">
    <property type="protein sequence ID" value="RPRC015470-PA"/>
    <property type="gene ID" value="RPRC015470"/>
</dbReference>
<evidence type="ECO:0000313" key="1">
    <source>
        <dbReference type="EnsemblMetazoa" id="RPRC015470-PA"/>
    </source>
</evidence>
<protein>
    <submittedName>
        <fullName evidence="1">Uncharacterized protein</fullName>
    </submittedName>
</protein>
<dbReference type="HOGENOM" id="CLU_3160533_0_0_1"/>
<dbReference type="AlphaFoldDB" id="T1IGQ1"/>
<sequence length="48" mass="5471">MLSSEEDWERELDAELQDFEMIVGSTGAPQHAMPVLDEHLLDDLTDLK</sequence>
<proteinExistence type="predicted"/>